<evidence type="ECO:0000256" key="7">
    <source>
        <dbReference type="PIRSR" id="PIRSR037505-2"/>
    </source>
</evidence>
<dbReference type="GO" id="GO:0046653">
    <property type="term" value="P:tetrahydrofolate metabolic process"/>
    <property type="evidence" value="ECO:0007669"/>
    <property type="project" value="TreeGrafter"/>
</dbReference>
<feature type="domain" description="Hcy-binding" evidence="9">
    <location>
        <begin position="4"/>
        <end position="293"/>
    </location>
</feature>
<evidence type="ECO:0000256" key="4">
    <source>
        <dbReference type="ARBA" id="ARBA00022691"/>
    </source>
</evidence>
<keyword evidence="7 8" id="KW-0862">Zinc</keyword>
<keyword evidence="3 8" id="KW-0808">Transferase</keyword>
<dbReference type="GO" id="GO:0008270">
    <property type="term" value="F:zinc ion binding"/>
    <property type="evidence" value="ECO:0007669"/>
    <property type="project" value="InterPro"/>
</dbReference>
<comment type="caution">
    <text evidence="10">The sequence shown here is derived from an EMBL/GenBank/DDBJ whole genome shotgun (WGS) entry which is preliminary data.</text>
</comment>
<gene>
    <name evidence="10" type="ORF">CSA56_03590</name>
</gene>
<evidence type="ECO:0000256" key="2">
    <source>
        <dbReference type="ARBA" id="ARBA00022603"/>
    </source>
</evidence>
<protein>
    <submittedName>
        <fullName evidence="10">Methionine synthase</fullName>
    </submittedName>
</protein>
<comment type="similarity">
    <text evidence="1">Belongs to the vitamin-B12 dependent methionine synthase family.</text>
</comment>
<evidence type="ECO:0000313" key="10">
    <source>
        <dbReference type="EMBL" id="PIE35575.1"/>
    </source>
</evidence>
<dbReference type="InterPro" id="IPR017226">
    <property type="entry name" value="BHMT-like"/>
</dbReference>
<accession>A0A2G6KIU8</accession>
<dbReference type="Pfam" id="PF02574">
    <property type="entry name" value="S-methyl_trans"/>
    <property type="match status" value="1"/>
</dbReference>
<keyword evidence="4" id="KW-0949">S-adenosyl-L-methionine</keyword>
<dbReference type="InterPro" id="IPR003726">
    <property type="entry name" value="HCY_dom"/>
</dbReference>
<keyword evidence="2 8" id="KW-0489">Methyltransferase</keyword>
<dbReference type="SUPFAM" id="SSF82282">
    <property type="entry name" value="Homocysteine S-methyltransferase"/>
    <property type="match status" value="1"/>
</dbReference>
<evidence type="ECO:0000256" key="1">
    <source>
        <dbReference type="ARBA" id="ARBA00010398"/>
    </source>
</evidence>
<dbReference type="PROSITE" id="PS50970">
    <property type="entry name" value="HCY"/>
    <property type="match status" value="1"/>
</dbReference>
<reference evidence="10 11" key="1">
    <citation type="submission" date="2017-10" db="EMBL/GenBank/DDBJ databases">
        <title>Novel microbial diversity and functional potential in the marine mammal oral microbiome.</title>
        <authorList>
            <person name="Dudek N.K."/>
            <person name="Sun C.L."/>
            <person name="Burstein D."/>
            <person name="Kantor R.S."/>
            <person name="Aliaga Goltsman D.S."/>
            <person name="Bik E.M."/>
            <person name="Thomas B.C."/>
            <person name="Banfield J.F."/>
            <person name="Relman D.A."/>
        </authorList>
    </citation>
    <scope>NUCLEOTIDE SEQUENCE [LARGE SCALE GENOMIC DNA]</scope>
    <source>
        <strain evidence="10">DOLJORAL78_47_16</strain>
    </source>
</reference>
<comment type="cofactor">
    <cofactor evidence="7">
        <name>Zn(2+)</name>
        <dbReference type="ChEBI" id="CHEBI:29105"/>
    </cofactor>
    <text evidence="7">Binds 1 zinc ion per subunit.</text>
</comment>
<dbReference type="EMBL" id="PDSK01000039">
    <property type="protein sequence ID" value="PIE35575.1"/>
    <property type="molecule type" value="Genomic_DNA"/>
</dbReference>
<evidence type="ECO:0000256" key="5">
    <source>
        <dbReference type="ARBA" id="ARBA00022723"/>
    </source>
</evidence>
<sequence>MARIRIADAVKNGRILVSDGAWGTLLHAKGLQAGECPELWCVERPDDVFDVAKSYIEAGSDMVETDSFGGSCFKFEHYGLADRVAEINKASAEISRKAAGEDNWVIASIGPTGKMVVTGEVTEKELYDAFKEQAVALAEGGADAICIETMSAIDEATAAIRAAKENTCCEIICTFTFELKRSGKYRSMMGASPADATTSALEAGADIVGTNCGNGFERMIDIVKEIRAAAPDAPILVHANAGLPQIVDGKNVFPETPEQMAALVPALLEAGANIIGGCCGTTPAHIAAIKQALKQE</sequence>
<dbReference type="InterPro" id="IPR050554">
    <property type="entry name" value="Met_Synthase/Corrinoid"/>
</dbReference>
<keyword evidence="6" id="KW-0170">Cobalt</keyword>
<dbReference type="AlphaFoldDB" id="A0A2G6KIU8"/>
<dbReference type="PANTHER" id="PTHR45833:SF1">
    <property type="entry name" value="METHIONINE SYNTHASE"/>
    <property type="match status" value="1"/>
</dbReference>
<dbReference type="GO" id="GO:0005829">
    <property type="term" value="C:cytosol"/>
    <property type="evidence" value="ECO:0007669"/>
    <property type="project" value="TreeGrafter"/>
</dbReference>
<keyword evidence="5 7" id="KW-0479">Metal-binding</keyword>
<dbReference type="InterPro" id="IPR036589">
    <property type="entry name" value="HCY_dom_sf"/>
</dbReference>
<evidence type="ECO:0000256" key="8">
    <source>
        <dbReference type="PROSITE-ProRule" id="PRU00333"/>
    </source>
</evidence>
<proteinExistence type="inferred from homology"/>
<feature type="binding site" evidence="7 8">
    <location>
        <position position="279"/>
    </location>
    <ligand>
        <name>Zn(2+)</name>
        <dbReference type="ChEBI" id="CHEBI:29105"/>
    </ligand>
</feature>
<dbReference type="GO" id="GO:0032259">
    <property type="term" value="P:methylation"/>
    <property type="evidence" value="ECO:0007669"/>
    <property type="project" value="UniProtKB-KW"/>
</dbReference>
<dbReference type="PIRSF" id="PIRSF037505">
    <property type="entry name" value="Betaine_HMT"/>
    <property type="match status" value="1"/>
</dbReference>
<evidence type="ECO:0000259" key="9">
    <source>
        <dbReference type="PROSITE" id="PS50970"/>
    </source>
</evidence>
<dbReference type="PANTHER" id="PTHR45833">
    <property type="entry name" value="METHIONINE SYNTHASE"/>
    <property type="match status" value="1"/>
</dbReference>
<dbReference type="GO" id="GO:0008705">
    <property type="term" value="F:methionine synthase activity"/>
    <property type="evidence" value="ECO:0007669"/>
    <property type="project" value="TreeGrafter"/>
</dbReference>
<feature type="binding site" evidence="7 8">
    <location>
        <position position="212"/>
    </location>
    <ligand>
        <name>Zn(2+)</name>
        <dbReference type="ChEBI" id="CHEBI:29105"/>
    </ligand>
</feature>
<dbReference type="GO" id="GO:0050667">
    <property type="term" value="P:homocysteine metabolic process"/>
    <property type="evidence" value="ECO:0007669"/>
    <property type="project" value="TreeGrafter"/>
</dbReference>
<name>A0A2G6KIU8_9BACT</name>
<evidence type="ECO:0000313" key="11">
    <source>
        <dbReference type="Proteomes" id="UP000230821"/>
    </source>
</evidence>
<evidence type="ECO:0000256" key="3">
    <source>
        <dbReference type="ARBA" id="ARBA00022679"/>
    </source>
</evidence>
<evidence type="ECO:0000256" key="6">
    <source>
        <dbReference type="ARBA" id="ARBA00023285"/>
    </source>
</evidence>
<organism evidence="10 11">
    <name type="scientific">candidate division KSB3 bacterium</name>
    <dbReference type="NCBI Taxonomy" id="2044937"/>
    <lineage>
        <taxon>Bacteria</taxon>
        <taxon>candidate division KSB3</taxon>
    </lineage>
</organism>
<feature type="binding site" evidence="7 8">
    <location>
        <position position="278"/>
    </location>
    <ligand>
        <name>Zn(2+)</name>
        <dbReference type="ChEBI" id="CHEBI:29105"/>
    </ligand>
</feature>
<dbReference type="Gene3D" id="3.20.20.330">
    <property type="entry name" value="Homocysteine-binding-like domain"/>
    <property type="match status" value="1"/>
</dbReference>
<dbReference type="Proteomes" id="UP000230821">
    <property type="component" value="Unassembled WGS sequence"/>
</dbReference>